<proteinExistence type="predicted"/>
<evidence type="ECO:0000313" key="3">
    <source>
        <dbReference type="Proteomes" id="UP000608522"/>
    </source>
</evidence>
<keyword evidence="3" id="KW-1185">Reference proteome</keyword>
<dbReference type="InterPro" id="IPR037401">
    <property type="entry name" value="SnoaL-like"/>
</dbReference>
<comment type="caution">
    <text evidence="2">The sequence shown here is derived from an EMBL/GenBank/DDBJ whole genome shotgun (WGS) entry which is preliminary data.</text>
</comment>
<evidence type="ECO:0000313" key="2">
    <source>
        <dbReference type="EMBL" id="GHI81396.1"/>
    </source>
</evidence>
<dbReference type="InterPro" id="IPR032710">
    <property type="entry name" value="NTF2-like_dom_sf"/>
</dbReference>
<protein>
    <submittedName>
        <fullName evidence="2">PhzA/B-like protein</fullName>
    </submittedName>
</protein>
<dbReference type="CDD" id="cd00531">
    <property type="entry name" value="NTF2_like"/>
    <property type="match status" value="1"/>
</dbReference>
<gene>
    <name evidence="2" type="ORF">Sspor_69570</name>
</gene>
<dbReference type="EMBL" id="BNED01000005">
    <property type="protein sequence ID" value="GHI81396.1"/>
    <property type="molecule type" value="Genomic_DNA"/>
</dbReference>
<dbReference type="Gene3D" id="3.10.450.50">
    <property type="match status" value="1"/>
</dbReference>
<feature type="domain" description="SnoaL-like" evidence="1">
    <location>
        <begin position="13"/>
        <end position="118"/>
    </location>
</feature>
<accession>A0ABQ3TLW4</accession>
<dbReference type="Pfam" id="PF12680">
    <property type="entry name" value="SnoaL_2"/>
    <property type="match status" value="1"/>
</dbReference>
<reference evidence="3" key="1">
    <citation type="submission" date="2023-07" db="EMBL/GenBank/DDBJ databases">
        <title>Whole genome shotgun sequence of Streptomyces spororaveus NBRC 15456.</title>
        <authorList>
            <person name="Komaki H."/>
            <person name="Tamura T."/>
        </authorList>
    </citation>
    <scope>NUCLEOTIDE SEQUENCE [LARGE SCALE GENOMIC DNA]</scope>
    <source>
        <strain evidence="3">NBRC 15456</strain>
    </source>
</reference>
<name>A0ABQ3TLW4_9ACTN</name>
<dbReference type="RefSeq" id="WP_202202543.1">
    <property type="nucleotide sequence ID" value="NZ_BAAATO010000085.1"/>
</dbReference>
<dbReference type="Proteomes" id="UP000608522">
    <property type="component" value="Unassembled WGS sequence"/>
</dbReference>
<sequence>MTTSPQDLKDLFRHSLELLSSGRVEEWVGLFAEDGILEFPYPAWGFPGRMQGREQLLGQMAMFGQQLKVEFSEPEFYATAEDGLVIAAFTGEATLLATGGQYTQTYLSVVRFEDGKIKLYRDFWNPWLVMEAAGGELPWKQALQALAGNAAAS</sequence>
<evidence type="ECO:0000259" key="1">
    <source>
        <dbReference type="Pfam" id="PF12680"/>
    </source>
</evidence>
<organism evidence="2 3">
    <name type="scientific">Streptomyces spororaveus</name>
    <dbReference type="NCBI Taxonomy" id="284039"/>
    <lineage>
        <taxon>Bacteria</taxon>
        <taxon>Bacillati</taxon>
        <taxon>Actinomycetota</taxon>
        <taxon>Actinomycetes</taxon>
        <taxon>Kitasatosporales</taxon>
        <taxon>Streptomycetaceae</taxon>
        <taxon>Streptomyces</taxon>
    </lineage>
</organism>
<dbReference type="SUPFAM" id="SSF54427">
    <property type="entry name" value="NTF2-like"/>
    <property type="match status" value="1"/>
</dbReference>